<evidence type="ECO:0000313" key="2">
    <source>
        <dbReference type="EMBL" id="KAK5172714.1"/>
    </source>
</evidence>
<sequence>MFFTMLNLALSLLLLASTAAAATLPMTTRKLRDQQILLDSALEPYRPTESSRGEARYLDADPNTVGVIFMNTKDEGAHVWLPLGVRVFVRESRVLPVRPLTARITSLVGNKSQRASKEALDRIGCRVYPKSSGDFPTEDDFAVHFSTADDLVRLAAKGGIVDGLDGWEVESYECE</sequence>
<accession>A0AAV9PIH8</accession>
<evidence type="ECO:0000256" key="1">
    <source>
        <dbReference type="SAM" id="SignalP"/>
    </source>
</evidence>
<dbReference type="AlphaFoldDB" id="A0AAV9PIH8"/>
<feature type="signal peptide" evidence="1">
    <location>
        <begin position="1"/>
        <end position="21"/>
    </location>
</feature>
<gene>
    <name evidence="2" type="ORF">LTR77_002834</name>
</gene>
<dbReference type="EMBL" id="JAVRRT010000004">
    <property type="protein sequence ID" value="KAK5172714.1"/>
    <property type="molecule type" value="Genomic_DNA"/>
</dbReference>
<proteinExistence type="predicted"/>
<dbReference type="GeneID" id="89924181"/>
<keyword evidence="1" id="KW-0732">Signal</keyword>
<keyword evidence="3" id="KW-1185">Reference proteome</keyword>
<protein>
    <submittedName>
        <fullName evidence="2">Uncharacterized protein</fullName>
    </submittedName>
</protein>
<dbReference type="RefSeq" id="XP_064661432.1">
    <property type="nucleotide sequence ID" value="XM_064800093.1"/>
</dbReference>
<organism evidence="2 3">
    <name type="scientific">Saxophila tyrrhenica</name>
    <dbReference type="NCBI Taxonomy" id="1690608"/>
    <lineage>
        <taxon>Eukaryota</taxon>
        <taxon>Fungi</taxon>
        <taxon>Dikarya</taxon>
        <taxon>Ascomycota</taxon>
        <taxon>Pezizomycotina</taxon>
        <taxon>Dothideomycetes</taxon>
        <taxon>Dothideomycetidae</taxon>
        <taxon>Mycosphaerellales</taxon>
        <taxon>Extremaceae</taxon>
        <taxon>Saxophila</taxon>
    </lineage>
</organism>
<feature type="chain" id="PRO_5043541447" evidence="1">
    <location>
        <begin position="22"/>
        <end position="175"/>
    </location>
</feature>
<reference evidence="2 3" key="1">
    <citation type="submission" date="2023-08" db="EMBL/GenBank/DDBJ databases">
        <title>Black Yeasts Isolated from many extreme environments.</title>
        <authorList>
            <person name="Coleine C."/>
            <person name="Stajich J.E."/>
            <person name="Selbmann L."/>
        </authorList>
    </citation>
    <scope>NUCLEOTIDE SEQUENCE [LARGE SCALE GENOMIC DNA]</scope>
    <source>
        <strain evidence="2 3">CCFEE 5935</strain>
    </source>
</reference>
<name>A0AAV9PIH8_9PEZI</name>
<comment type="caution">
    <text evidence="2">The sequence shown here is derived from an EMBL/GenBank/DDBJ whole genome shotgun (WGS) entry which is preliminary data.</text>
</comment>
<dbReference type="Proteomes" id="UP001337655">
    <property type="component" value="Unassembled WGS sequence"/>
</dbReference>
<evidence type="ECO:0000313" key="3">
    <source>
        <dbReference type="Proteomes" id="UP001337655"/>
    </source>
</evidence>